<dbReference type="PANTHER" id="PTHR37981:SF1">
    <property type="entry name" value="SGNH HYDROLASE-TYPE ESTERASE DOMAIN-CONTAINING PROTEIN"/>
    <property type="match status" value="1"/>
</dbReference>
<gene>
    <name evidence="4" type="ORF">EKG83_35615</name>
</gene>
<evidence type="ECO:0000256" key="1">
    <source>
        <dbReference type="PIRSR" id="PIRSR637460-2"/>
    </source>
</evidence>
<evidence type="ECO:0000256" key="2">
    <source>
        <dbReference type="SAM" id="SignalP"/>
    </source>
</evidence>
<protein>
    <recommendedName>
        <fullName evidence="3">SGNH hydrolase-type esterase domain-containing protein</fullName>
    </recommendedName>
</protein>
<feature type="disulfide bond" evidence="1">
    <location>
        <begin position="181"/>
        <end position="192"/>
    </location>
</feature>
<evidence type="ECO:0000313" key="5">
    <source>
        <dbReference type="Proteomes" id="UP000325787"/>
    </source>
</evidence>
<dbReference type="Proteomes" id="UP000325787">
    <property type="component" value="Chromosome"/>
</dbReference>
<dbReference type="AlphaFoldDB" id="A0A5Q0H756"/>
<organism evidence="4 5">
    <name type="scientific">Saccharothrix syringae</name>
    <name type="common">Nocardiopsis syringae</name>
    <dbReference type="NCBI Taxonomy" id="103733"/>
    <lineage>
        <taxon>Bacteria</taxon>
        <taxon>Bacillati</taxon>
        <taxon>Actinomycetota</taxon>
        <taxon>Actinomycetes</taxon>
        <taxon>Pseudonocardiales</taxon>
        <taxon>Pseudonocardiaceae</taxon>
        <taxon>Saccharothrix</taxon>
    </lineage>
</organism>
<proteinExistence type="predicted"/>
<reference evidence="5" key="1">
    <citation type="journal article" date="2021" name="Curr. Microbiol.">
        <title>Complete genome of nocamycin-producing strain Saccharothrix syringae NRRL B-16468 reveals the biosynthetic potential for secondary metabolites.</title>
        <authorList>
            <person name="Mo X."/>
            <person name="Yang S."/>
        </authorList>
    </citation>
    <scope>NUCLEOTIDE SEQUENCE [LARGE SCALE GENOMIC DNA]</scope>
    <source>
        <strain evidence="5">ATCC 51364 / DSM 43886 / JCM 6844 / KCTC 9398 / NBRC 14523 / NRRL B-16468 / INA 2240</strain>
    </source>
</reference>
<evidence type="ECO:0000259" key="3">
    <source>
        <dbReference type="Pfam" id="PF13472"/>
    </source>
</evidence>
<dbReference type="PANTHER" id="PTHR37981">
    <property type="entry name" value="LIPASE 2"/>
    <property type="match status" value="1"/>
</dbReference>
<name>A0A5Q0H756_SACSY</name>
<keyword evidence="2" id="KW-0732">Signal</keyword>
<dbReference type="GO" id="GO:0006629">
    <property type="term" value="P:lipid metabolic process"/>
    <property type="evidence" value="ECO:0007669"/>
    <property type="project" value="TreeGrafter"/>
</dbReference>
<feature type="domain" description="SGNH hydrolase-type esterase" evidence="3">
    <location>
        <begin position="113"/>
        <end position="360"/>
    </location>
</feature>
<feature type="signal peptide" evidence="2">
    <location>
        <begin position="1"/>
        <end position="26"/>
    </location>
</feature>
<keyword evidence="5" id="KW-1185">Reference proteome</keyword>
<sequence length="384" mass="40653">MSRARCLTAAAATALVLAAAPAPASASRAAGPPAAVSLGDSFISGEAGRWRGNGNTAAAGSRYGTDLAAVDCNADETSCRQDPGRVYGASYDNGCNRSVGAEVEHLASVRVRGRAHRIAEADRINVACSGATAEAVHSRSFKGEPRQVDQLARHARSRDVKLVVLSVGGNDLGFGSIIKQCVTAFTTGSTHCHEQLSPGFPERVARMGTAVREAVRAVRTTMSDAGYDDSDYRFVLQSYPSPLPRGADNRYPDTDWSRWSSGGCPFFDDDSDWARDEVVPAIADGLRRVAADEGLDFLDLRDALDGHEVCAEGVGQATADNDLRHPLPRSRGEWVRWIGLPGVGQGQAQEYLHPNAYGQEVLGGCLNAIAAGAGRELRCTPDQG</sequence>
<feature type="disulfide bond" evidence="1">
    <location>
        <begin position="95"/>
        <end position="128"/>
    </location>
</feature>
<dbReference type="EMBL" id="CP034550">
    <property type="protein sequence ID" value="QFZ22031.1"/>
    <property type="molecule type" value="Genomic_DNA"/>
</dbReference>
<dbReference type="OrthoDB" id="3882626at2"/>
<dbReference type="InterPro" id="IPR037460">
    <property type="entry name" value="SEST-like"/>
</dbReference>
<feature type="chain" id="PRO_5024820819" description="SGNH hydrolase-type esterase domain-containing protein" evidence="2">
    <location>
        <begin position="27"/>
        <end position="384"/>
    </location>
</feature>
<dbReference type="InterPro" id="IPR036514">
    <property type="entry name" value="SGNH_hydro_sf"/>
</dbReference>
<dbReference type="Pfam" id="PF13472">
    <property type="entry name" value="Lipase_GDSL_2"/>
    <property type="match status" value="1"/>
</dbReference>
<evidence type="ECO:0000313" key="4">
    <source>
        <dbReference type="EMBL" id="QFZ22031.1"/>
    </source>
</evidence>
<dbReference type="InterPro" id="IPR013830">
    <property type="entry name" value="SGNH_hydro"/>
</dbReference>
<dbReference type="SUPFAM" id="SSF52266">
    <property type="entry name" value="SGNH hydrolase"/>
    <property type="match status" value="1"/>
</dbReference>
<dbReference type="Gene3D" id="3.40.50.1110">
    <property type="entry name" value="SGNH hydrolase"/>
    <property type="match status" value="1"/>
</dbReference>
<dbReference type="GO" id="GO:0016788">
    <property type="term" value="F:hydrolase activity, acting on ester bonds"/>
    <property type="evidence" value="ECO:0007669"/>
    <property type="project" value="InterPro"/>
</dbReference>
<keyword evidence="1" id="KW-1015">Disulfide bond</keyword>
<accession>A0A5Q0H756</accession>
<dbReference type="KEGG" id="ssyi:EKG83_35615"/>
<dbReference type="RefSeq" id="WP_051766268.1">
    <property type="nucleotide sequence ID" value="NZ_CP034550.1"/>
</dbReference>